<comment type="caution">
    <text evidence="2">The sequence shown here is derived from an EMBL/GenBank/DDBJ whole genome shotgun (WGS) entry which is preliminary data.</text>
</comment>
<feature type="transmembrane region" description="Helical" evidence="1">
    <location>
        <begin position="41"/>
        <end position="60"/>
    </location>
</feature>
<accession>A0ABN0NPX4</accession>
<keyword evidence="1" id="KW-0472">Membrane</keyword>
<evidence type="ECO:0000313" key="3">
    <source>
        <dbReference type="Proteomes" id="UP000016660"/>
    </source>
</evidence>
<keyword evidence="1" id="KW-0812">Transmembrane</keyword>
<keyword evidence="3" id="KW-1185">Reference proteome</keyword>
<gene>
    <name evidence="2" type="ORF">HMPREF0653_02194</name>
</gene>
<dbReference type="EMBL" id="AWUY01000210">
    <property type="protein sequence ID" value="ERJ74493.1"/>
    <property type="molecule type" value="Genomic_DNA"/>
</dbReference>
<keyword evidence="1" id="KW-1133">Transmembrane helix</keyword>
<proteinExistence type="predicted"/>
<evidence type="ECO:0000313" key="2">
    <source>
        <dbReference type="EMBL" id="ERJ74493.1"/>
    </source>
</evidence>
<sequence>MQKRSTFRLSVFVSLCLIIGSRLSAFPLNLASIVIQILKSNFTYVLIPIFFLNNLFCSYLKHSTKI</sequence>
<protein>
    <submittedName>
        <fullName evidence="2">Uncharacterized protein</fullName>
    </submittedName>
</protein>
<evidence type="ECO:0000256" key="1">
    <source>
        <dbReference type="SAM" id="Phobius"/>
    </source>
</evidence>
<dbReference type="Proteomes" id="UP000016660">
    <property type="component" value="Unassembled WGS sequence"/>
</dbReference>
<name>A0ABN0NPX4_9BACT</name>
<organism evidence="2 3">
    <name type="scientific">Prevotella disiens JCM 6334 = ATCC 29426</name>
    <dbReference type="NCBI Taxonomy" id="1235811"/>
    <lineage>
        <taxon>Bacteria</taxon>
        <taxon>Pseudomonadati</taxon>
        <taxon>Bacteroidota</taxon>
        <taxon>Bacteroidia</taxon>
        <taxon>Bacteroidales</taxon>
        <taxon>Prevotellaceae</taxon>
        <taxon>Prevotella</taxon>
    </lineage>
</organism>
<reference evidence="2 3" key="1">
    <citation type="submission" date="2013-06" db="EMBL/GenBank/DDBJ databases">
        <authorList>
            <person name="Weinstock G."/>
            <person name="Sodergren E."/>
            <person name="Lobos E.A."/>
            <person name="Fulton L."/>
            <person name="Fulton R."/>
            <person name="Courtney L."/>
            <person name="Fronick C."/>
            <person name="O'Laughlin M."/>
            <person name="Godfrey J."/>
            <person name="Wilson R.M."/>
            <person name="Miner T."/>
            <person name="Farmer C."/>
            <person name="Delehaunty K."/>
            <person name="Cordes M."/>
            <person name="Minx P."/>
            <person name="Tomlinson C."/>
            <person name="Chen J."/>
            <person name="Wollam A."/>
            <person name="Pepin K.H."/>
            <person name="Bhonagiri V."/>
            <person name="Zhang X."/>
            <person name="Warren W."/>
            <person name="Mitreva M."/>
            <person name="Mardis E.R."/>
            <person name="Wilson R.K."/>
        </authorList>
    </citation>
    <scope>NUCLEOTIDE SEQUENCE [LARGE SCALE GENOMIC DNA]</scope>
    <source>
        <strain evidence="2 3">ATCC 29426</strain>
    </source>
</reference>